<dbReference type="Proteomes" id="UP000238479">
    <property type="component" value="Chromosome 2"/>
</dbReference>
<keyword evidence="1" id="KW-0482">Metalloprotease</keyword>
<gene>
    <name evidence="3" type="ORF">RchiOBHm_Chr2g0098111</name>
</gene>
<evidence type="ECO:0000313" key="3">
    <source>
        <dbReference type="EMBL" id="PRQ47292.1"/>
    </source>
</evidence>
<dbReference type="EC" id="3.4.24.-" evidence="1"/>
<dbReference type="EMBL" id="PDCK01000040">
    <property type="protein sequence ID" value="PRQ47292.1"/>
    <property type="molecule type" value="Genomic_DNA"/>
</dbReference>
<dbReference type="Gramene" id="PRQ47292">
    <property type="protein sequence ID" value="PRQ47292"/>
    <property type="gene ID" value="RchiOBHm_Chr2g0098111"/>
</dbReference>
<keyword evidence="1" id="KW-0645">Protease</keyword>
<evidence type="ECO:0000256" key="1">
    <source>
        <dbReference type="RuleBase" id="RU364057"/>
    </source>
</evidence>
<protein>
    <recommendedName>
        <fullName evidence="1">Mitochondrial inner membrane protease ATP23</fullName>
        <ecNumber evidence="1">3.4.24.-</ecNumber>
    </recommendedName>
</protein>
<dbReference type="GO" id="GO:0004222">
    <property type="term" value="F:metalloendopeptidase activity"/>
    <property type="evidence" value="ECO:0007669"/>
    <property type="project" value="InterPro"/>
</dbReference>
<accession>A0A2P6RLH8</accession>
<keyword evidence="2" id="KW-1133">Transmembrane helix</keyword>
<keyword evidence="1" id="KW-0378">Hydrolase</keyword>
<evidence type="ECO:0000313" key="4">
    <source>
        <dbReference type="Proteomes" id="UP000238479"/>
    </source>
</evidence>
<sequence length="104" mass="11558">MVKFPLEHLEKSGCGILEGLAGPFIARRRLPKYTPAADGNHMNMQDEVNQVVIHELIHAFDDCRAAPMGLIAFIMLVARFVLAILVVIAIVNVNFCCAKKIREL</sequence>
<keyword evidence="2" id="KW-0472">Membrane</keyword>
<evidence type="ECO:0000256" key="2">
    <source>
        <dbReference type="SAM" id="Phobius"/>
    </source>
</evidence>
<comment type="caution">
    <text evidence="3">The sequence shown here is derived from an EMBL/GenBank/DDBJ whole genome shotgun (WGS) entry which is preliminary data.</text>
</comment>
<reference evidence="3 4" key="1">
    <citation type="journal article" date="2018" name="Nat. Genet.">
        <title>The Rosa genome provides new insights in the design of modern roses.</title>
        <authorList>
            <person name="Bendahmane M."/>
        </authorList>
    </citation>
    <scope>NUCLEOTIDE SEQUENCE [LARGE SCALE GENOMIC DNA]</scope>
    <source>
        <strain evidence="4">cv. Old Blush</strain>
    </source>
</reference>
<keyword evidence="2" id="KW-0812">Transmembrane</keyword>
<organism evidence="3 4">
    <name type="scientific">Rosa chinensis</name>
    <name type="common">China rose</name>
    <dbReference type="NCBI Taxonomy" id="74649"/>
    <lineage>
        <taxon>Eukaryota</taxon>
        <taxon>Viridiplantae</taxon>
        <taxon>Streptophyta</taxon>
        <taxon>Embryophyta</taxon>
        <taxon>Tracheophyta</taxon>
        <taxon>Spermatophyta</taxon>
        <taxon>Magnoliopsida</taxon>
        <taxon>eudicotyledons</taxon>
        <taxon>Gunneridae</taxon>
        <taxon>Pentapetalae</taxon>
        <taxon>rosids</taxon>
        <taxon>fabids</taxon>
        <taxon>Rosales</taxon>
        <taxon>Rosaceae</taxon>
        <taxon>Rosoideae</taxon>
        <taxon>Rosoideae incertae sedis</taxon>
        <taxon>Rosa</taxon>
    </lineage>
</organism>
<dbReference type="Pfam" id="PF09768">
    <property type="entry name" value="Peptidase_M76"/>
    <property type="match status" value="1"/>
</dbReference>
<keyword evidence="4" id="KW-1185">Reference proteome</keyword>
<feature type="transmembrane region" description="Helical" evidence="2">
    <location>
        <begin position="70"/>
        <end position="95"/>
    </location>
</feature>
<dbReference type="STRING" id="74649.A0A2P6RLH8"/>
<dbReference type="GO" id="GO:0006508">
    <property type="term" value="P:proteolysis"/>
    <property type="evidence" value="ECO:0007669"/>
    <property type="project" value="UniProtKB-KW"/>
</dbReference>
<name>A0A2P6RLH8_ROSCH</name>
<keyword evidence="1" id="KW-0479">Metal-binding</keyword>
<dbReference type="GO" id="GO:0046872">
    <property type="term" value="F:metal ion binding"/>
    <property type="evidence" value="ECO:0007669"/>
    <property type="project" value="UniProtKB-KW"/>
</dbReference>
<dbReference type="InterPro" id="IPR019165">
    <property type="entry name" value="Peptidase_M76_ATP23"/>
</dbReference>
<proteinExistence type="inferred from homology"/>
<dbReference type="AlphaFoldDB" id="A0A2P6RLH8"/>
<comment type="similarity">
    <text evidence="1">Belongs to the peptidase M76 family.</text>
</comment>